<accession>A0A6B3R0Q3</accession>
<dbReference type="RefSeq" id="WP_164004506.1">
    <property type="nucleotide sequence ID" value="NZ_JAAIKD010000003.1"/>
</dbReference>
<name>A0A6B3R0Q3_9FLAO</name>
<keyword evidence="1" id="KW-1133">Transmembrane helix</keyword>
<feature type="transmembrane region" description="Helical" evidence="1">
    <location>
        <begin position="30"/>
        <end position="51"/>
    </location>
</feature>
<keyword evidence="1" id="KW-0472">Membrane</keyword>
<protein>
    <recommendedName>
        <fullName evidence="4">LexA-binding, inner membrane-associated hydrolase</fullName>
    </recommendedName>
</protein>
<dbReference type="InterPro" id="IPR046125">
    <property type="entry name" value="DUF6122"/>
</dbReference>
<dbReference type="Proteomes" id="UP000478505">
    <property type="component" value="Unassembled WGS sequence"/>
</dbReference>
<proteinExistence type="predicted"/>
<evidence type="ECO:0008006" key="4">
    <source>
        <dbReference type="Google" id="ProtNLM"/>
    </source>
</evidence>
<dbReference type="Pfam" id="PF19617">
    <property type="entry name" value="DUF6122"/>
    <property type="match status" value="1"/>
</dbReference>
<feature type="transmembrane region" description="Helical" evidence="1">
    <location>
        <begin position="6"/>
        <end position="23"/>
    </location>
</feature>
<keyword evidence="3" id="KW-1185">Reference proteome</keyword>
<feature type="transmembrane region" description="Helical" evidence="1">
    <location>
        <begin position="57"/>
        <end position="79"/>
    </location>
</feature>
<dbReference type="EMBL" id="JAAIKD010000003">
    <property type="protein sequence ID" value="NEV93782.1"/>
    <property type="molecule type" value="Genomic_DNA"/>
</dbReference>
<keyword evidence="1" id="KW-0812">Transmembrane</keyword>
<organism evidence="2 3">
    <name type="scientific">Psychroflexus aurantiacus</name>
    <dbReference type="NCBI Taxonomy" id="2709310"/>
    <lineage>
        <taxon>Bacteria</taxon>
        <taxon>Pseudomonadati</taxon>
        <taxon>Bacteroidota</taxon>
        <taxon>Flavobacteriia</taxon>
        <taxon>Flavobacteriales</taxon>
        <taxon>Flavobacteriaceae</taxon>
        <taxon>Psychroflexus</taxon>
    </lineage>
</organism>
<comment type="caution">
    <text evidence="2">The sequence shown here is derived from an EMBL/GenBank/DDBJ whole genome shotgun (WGS) entry which is preliminary data.</text>
</comment>
<dbReference type="AlphaFoldDB" id="A0A6B3R0Q3"/>
<evidence type="ECO:0000313" key="3">
    <source>
        <dbReference type="Proteomes" id="UP000478505"/>
    </source>
</evidence>
<sequence>MWQTLVHYTNHFIVILFIAWVYSPRHFWKAYLILLSTMLVDLDHLWAVPIFDPDRCSIGFHAFHSEIAILIYVVSLFILKNKWLKLFCIGLIFHMITDGLDCLWSGI</sequence>
<reference evidence="2 3" key="1">
    <citation type="submission" date="2020-02" db="EMBL/GenBank/DDBJ databases">
        <title>Flavobacteriaceae Psychroflexus bacterium YR1-1, complete genome.</title>
        <authorList>
            <person name="Li Y."/>
            <person name="Wu S."/>
        </authorList>
    </citation>
    <scope>NUCLEOTIDE SEQUENCE [LARGE SCALE GENOMIC DNA]</scope>
    <source>
        <strain evidence="2 3">YR1-1</strain>
    </source>
</reference>
<gene>
    <name evidence="2" type="ORF">G3567_06420</name>
</gene>
<evidence type="ECO:0000313" key="2">
    <source>
        <dbReference type="EMBL" id="NEV93782.1"/>
    </source>
</evidence>
<evidence type="ECO:0000256" key="1">
    <source>
        <dbReference type="SAM" id="Phobius"/>
    </source>
</evidence>